<protein>
    <submittedName>
        <fullName evidence="1">Uncharacterized protein</fullName>
    </submittedName>
</protein>
<reference evidence="1 2" key="1">
    <citation type="journal article" date="2016" name="Nat. Commun.">
        <title>Thousands of microbial genomes shed light on interconnected biogeochemical processes in an aquifer system.</title>
        <authorList>
            <person name="Anantharaman K."/>
            <person name="Brown C.T."/>
            <person name="Hug L.A."/>
            <person name="Sharon I."/>
            <person name="Castelle C.J."/>
            <person name="Probst A.J."/>
            <person name="Thomas B.C."/>
            <person name="Singh A."/>
            <person name="Wilkins M.J."/>
            <person name="Karaoz U."/>
            <person name="Brodie E.L."/>
            <person name="Williams K.H."/>
            <person name="Hubbard S.S."/>
            <person name="Banfield J.F."/>
        </authorList>
    </citation>
    <scope>NUCLEOTIDE SEQUENCE [LARGE SCALE GENOMIC DNA]</scope>
</reference>
<evidence type="ECO:0000313" key="1">
    <source>
        <dbReference type="EMBL" id="OHA41742.1"/>
    </source>
</evidence>
<comment type="caution">
    <text evidence="1">The sequence shown here is derived from an EMBL/GenBank/DDBJ whole genome shotgun (WGS) entry which is preliminary data.</text>
</comment>
<sequence>MQDLITEKKIRRLIYIVIYPKSFIPPAEKEAHENPPYPSEDALRSFMMSETEISVNCRYLGEWETLTGKIVGVKTKNDGFLVKLAVNTNKSCIDWTKCDIWLSKTGEPSGVLISDPD</sequence>
<accession>A0A1G2P2A1</accession>
<proteinExistence type="predicted"/>
<name>A0A1G2P2A1_9BACT</name>
<dbReference type="AlphaFoldDB" id="A0A1G2P2A1"/>
<organism evidence="1 2">
    <name type="scientific">Candidatus Taylorbacteria bacterium RIFCSPLOWO2_12_FULL_43_20</name>
    <dbReference type="NCBI Taxonomy" id="1802332"/>
    <lineage>
        <taxon>Bacteria</taxon>
        <taxon>Candidatus Tayloriibacteriota</taxon>
    </lineage>
</organism>
<dbReference type="EMBL" id="MHSK01000026">
    <property type="protein sequence ID" value="OHA41742.1"/>
    <property type="molecule type" value="Genomic_DNA"/>
</dbReference>
<gene>
    <name evidence="1" type="ORF">A3G52_04230</name>
</gene>
<evidence type="ECO:0000313" key="2">
    <source>
        <dbReference type="Proteomes" id="UP000177269"/>
    </source>
</evidence>
<dbReference type="Proteomes" id="UP000177269">
    <property type="component" value="Unassembled WGS sequence"/>
</dbReference>